<evidence type="ECO:0000313" key="2">
    <source>
        <dbReference type="Proteomes" id="UP001060164"/>
    </source>
</evidence>
<evidence type="ECO:0000313" key="1">
    <source>
        <dbReference type="EMBL" id="UWP58107.1"/>
    </source>
</evidence>
<organism evidence="1 2">
    <name type="scientific">Ruminococcus gauvreauii</name>
    <dbReference type="NCBI Taxonomy" id="438033"/>
    <lineage>
        <taxon>Bacteria</taxon>
        <taxon>Bacillati</taxon>
        <taxon>Bacillota</taxon>
        <taxon>Clostridia</taxon>
        <taxon>Eubacteriales</taxon>
        <taxon>Oscillospiraceae</taxon>
        <taxon>Ruminococcus</taxon>
    </lineage>
</organism>
<sequence>MRARDVLTKEYLSDSSRFADLMNVFYFGGQPVIRPEDVQEMSSEVTVIRKHADELLTTFGFRDVLRKVACGTQFVVMGIEEQSEVHYAMPVRVMEYDTAEYGRQVREKKKLHREQKDLRGSEFLSGFSRKDRLLPTITLVLYFGERWDGARSLHELLDFTEWADHLRKIVADYPLHILEVLKYPNINLFQTDLGLVFGFLQNAKKKDSLKEFISIHKNQFADLREDAYDVIAELANAAELGVQKKEYLNENGGIDMCQAIQEMIEEGRNEGSKMKAYKTAENLFTKGFSAEETALLVEENPETIAAWYKEFASML</sequence>
<name>A0ABY5VCT1_9FIRM</name>
<reference evidence="1" key="1">
    <citation type="journal article" date="2022" name="Cell">
        <title>Design, construction, and in vivo augmentation of a complex gut microbiome.</title>
        <authorList>
            <person name="Cheng A.G."/>
            <person name="Ho P.Y."/>
            <person name="Aranda-Diaz A."/>
            <person name="Jain S."/>
            <person name="Yu F.B."/>
            <person name="Meng X."/>
            <person name="Wang M."/>
            <person name="Iakiviak M."/>
            <person name="Nagashima K."/>
            <person name="Zhao A."/>
            <person name="Murugkar P."/>
            <person name="Patil A."/>
            <person name="Atabakhsh K."/>
            <person name="Weakley A."/>
            <person name="Yan J."/>
            <person name="Brumbaugh A.R."/>
            <person name="Higginbottom S."/>
            <person name="Dimas A."/>
            <person name="Shiver A.L."/>
            <person name="Deutschbauer A."/>
            <person name="Neff N."/>
            <person name="Sonnenburg J.L."/>
            <person name="Huang K.C."/>
            <person name="Fischbach M.A."/>
        </authorList>
    </citation>
    <scope>NUCLEOTIDE SEQUENCE</scope>
    <source>
        <strain evidence="1">DSM 19829</strain>
    </source>
</reference>
<dbReference type="Proteomes" id="UP001060164">
    <property type="component" value="Chromosome"/>
</dbReference>
<accession>A0ABY5VCT1</accession>
<dbReference type="RefSeq" id="WP_044983222.1">
    <property type="nucleotide sequence ID" value="NZ_CABLBR010000012.1"/>
</dbReference>
<protein>
    <submittedName>
        <fullName evidence="1">Rpn family recombination-promoting nuclease/putative transposase</fullName>
    </submittedName>
</protein>
<keyword evidence="2" id="KW-1185">Reference proteome</keyword>
<dbReference type="EMBL" id="CP102290">
    <property type="protein sequence ID" value="UWP58107.1"/>
    <property type="molecule type" value="Genomic_DNA"/>
</dbReference>
<gene>
    <name evidence="1" type="ORF">NQ502_11980</name>
</gene>
<proteinExistence type="predicted"/>